<dbReference type="EMBL" id="VSSQ01050184">
    <property type="protein sequence ID" value="MPN04259.1"/>
    <property type="molecule type" value="Genomic_DNA"/>
</dbReference>
<evidence type="ECO:0000259" key="1">
    <source>
        <dbReference type="Pfam" id="PF12728"/>
    </source>
</evidence>
<feature type="domain" description="Helix-turn-helix" evidence="1">
    <location>
        <begin position="58"/>
        <end position="106"/>
    </location>
</feature>
<sequence>MNEPKTIGEILTDYFLNSQEPFAVAFRNHFAASNQETNSCTVCPASPTSPLTDRLEDWLDNQDVMQILHISPRTLQTLRSNGILPFSRIGNKLYYRRSDISRILNNHYTMVKIKYYGGKK</sequence>
<gene>
    <name evidence="2" type="ORF">SDC9_151495</name>
</gene>
<comment type="caution">
    <text evidence="2">The sequence shown here is derived from an EMBL/GenBank/DDBJ whole genome shotgun (WGS) entry which is preliminary data.</text>
</comment>
<dbReference type="PANTHER" id="PTHR34585:SF22">
    <property type="entry name" value="HELIX-TURN-HELIX DOMAIN-CONTAINING PROTEIN"/>
    <property type="match status" value="1"/>
</dbReference>
<dbReference type="PANTHER" id="PTHR34585">
    <property type="match status" value="1"/>
</dbReference>
<dbReference type="InterPro" id="IPR041657">
    <property type="entry name" value="HTH_17"/>
</dbReference>
<dbReference type="SUPFAM" id="SSF46955">
    <property type="entry name" value="Putative DNA-binding domain"/>
    <property type="match status" value="1"/>
</dbReference>
<name>A0A645EST4_9ZZZZ</name>
<accession>A0A645EST4</accession>
<dbReference type="Pfam" id="PF12728">
    <property type="entry name" value="HTH_17"/>
    <property type="match status" value="1"/>
</dbReference>
<protein>
    <recommendedName>
        <fullName evidence="1">Helix-turn-helix domain-containing protein</fullName>
    </recommendedName>
</protein>
<dbReference type="InterPro" id="IPR009061">
    <property type="entry name" value="DNA-bd_dom_put_sf"/>
</dbReference>
<proteinExistence type="predicted"/>
<dbReference type="AlphaFoldDB" id="A0A645EST4"/>
<reference evidence="2" key="1">
    <citation type="submission" date="2019-08" db="EMBL/GenBank/DDBJ databases">
        <authorList>
            <person name="Kucharzyk K."/>
            <person name="Murdoch R.W."/>
            <person name="Higgins S."/>
            <person name="Loffler F."/>
        </authorList>
    </citation>
    <scope>NUCLEOTIDE SEQUENCE</scope>
</reference>
<organism evidence="2">
    <name type="scientific">bioreactor metagenome</name>
    <dbReference type="NCBI Taxonomy" id="1076179"/>
    <lineage>
        <taxon>unclassified sequences</taxon>
        <taxon>metagenomes</taxon>
        <taxon>ecological metagenomes</taxon>
    </lineage>
</organism>
<evidence type="ECO:0000313" key="2">
    <source>
        <dbReference type="EMBL" id="MPN04259.1"/>
    </source>
</evidence>